<dbReference type="GO" id="GO:0016783">
    <property type="term" value="F:sulfurtransferase activity"/>
    <property type="evidence" value="ECO:0007669"/>
    <property type="project" value="InterPro"/>
</dbReference>
<comment type="function">
    <text evidence="3">Required for formate dehydrogenase (FDH) activity. Acts as a sulfur carrier protein that transfers sulfur from IscS to the molybdenum cofactor prior to its insertion into FDH.</text>
</comment>
<feature type="binding site" evidence="3">
    <location>
        <begin position="252"/>
        <end position="257"/>
    </location>
    <ligand>
        <name>Mo-bis(molybdopterin guanine dinucleotide)</name>
        <dbReference type="ChEBI" id="CHEBI:60539"/>
    </ligand>
</feature>
<keyword evidence="5" id="KW-1185">Reference proteome</keyword>
<dbReference type="Pfam" id="PF02634">
    <property type="entry name" value="FdhD-NarQ"/>
    <property type="match status" value="1"/>
</dbReference>
<dbReference type="GO" id="GO:0006777">
    <property type="term" value="P:Mo-molybdopterin cofactor biosynthetic process"/>
    <property type="evidence" value="ECO:0007669"/>
    <property type="project" value="UniProtKB-UniRule"/>
</dbReference>
<comment type="caution">
    <text evidence="4">The sequence shown here is derived from an EMBL/GenBank/DDBJ whole genome shotgun (WGS) entry which is preliminary data.</text>
</comment>
<evidence type="ECO:0000256" key="2">
    <source>
        <dbReference type="ARBA" id="ARBA00023150"/>
    </source>
</evidence>
<dbReference type="PANTHER" id="PTHR30592:SF1">
    <property type="entry name" value="SULFUR CARRIER PROTEIN FDHD"/>
    <property type="match status" value="1"/>
</dbReference>
<proteinExistence type="inferred from homology"/>
<dbReference type="PIRSF" id="PIRSF015626">
    <property type="entry name" value="FdhD"/>
    <property type="match status" value="1"/>
</dbReference>
<dbReference type="InterPro" id="IPR003786">
    <property type="entry name" value="FdhD"/>
</dbReference>
<comment type="similarity">
    <text evidence="3">Belongs to the FdhD family.</text>
</comment>
<evidence type="ECO:0000256" key="1">
    <source>
        <dbReference type="ARBA" id="ARBA00022490"/>
    </source>
</evidence>
<dbReference type="PANTHER" id="PTHR30592">
    <property type="entry name" value="FORMATE DEHYDROGENASE"/>
    <property type="match status" value="1"/>
</dbReference>
<sequence>MGTDVAGGARIDIVTMGPQGLTTREDVLAIEEALEIRVVGTEPVITMRTPGQDRELAAGLMLSEGLARTRGDFEMLCHLVDEPDVVQIALKHFSNEKAEMLQRSSFSNSACGVCGKKRLDLGTMENLGPLSPGPAVSGELLCSLPSRLREHQRLFAETGGLHAAALFDDSGELQAVQEDVGRHNALDKLNGWALLNHRLPLTGQIVVLSGRASFELIQKCIMARVPVVCAISAPSSYAVRLARKFGITLVGFLREGRFNIYSCPERILDQSAPGSWGHGTESLAH</sequence>
<keyword evidence="2 3" id="KW-0501">Molybdenum cofactor biosynthesis</keyword>
<name>A0A2N7U0H2_9GAMM</name>
<dbReference type="SUPFAM" id="SSF53927">
    <property type="entry name" value="Cytidine deaminase-like"/>
    <property type="match status" value="1"/>
</dbReference>
<dbReference type="Gene3D" id="3.40.140.10">
    <property type="entry name" value="Cytidine Deaminase, domain 2"/>
    <property type="match status" value="1"/>
</dbReference>
<dbReference type="RefSeq" id="WP_102654460.1">
    <property type="nucleotide sequence ID" value="NZ_PNRF01000032.1"/>
</dbReference>
<gene>
    <name evidence="3" type="primary">fdhD</name>
    <name evidence="4" type="ORF">C1H69_16460</name>
</gene>
<organism evidence="4 5">
    <name type="scientific">Billgrantia endophytica</name>
    <dbReference type="NCBI Taxonomy" id="2033802"/>
    <lineage>
        <taxon>Bacteria</taxon>
        <taxon>Pseudomonadati</taxon>
        <taxon>Pseudomonadota</taxon>
        <taxon>Gammaproteobacteria</taxon>
        <taxon>Oceanospirillales</taxon>
        <taxon>Halomonadaceae</taxon>
        <taxon>Billgrantia</taxon>
    </lineage>
</organism>
<evidence type="ECO:0000313" key="5">
    <source>
        <dbReference type="Proteomes" id="UP000235803"/>
    </source>
</evidence>
<dbReference type="NCBIfam" id="TIGR00129">
    <property type="entry name" value="fdhD_narQ"/>
    <property type="match status" value="1"/>
</dbReference>
<evidence type="ECO:0000256" key="3">
    <source>
        <dbReference type="HAMAP-Rule" id="MF_00187"/>
    </source>
</evidence>
<dbReference type="HAMAP" id="MF_00187">
    <property type="entry name" value="FdhD"/>
    <property type="match status" value="1"/>
</dbReference>
<accession>A0A2N7U0H2</accession>
<dbReference type="Gene3D" id="3.10.20.10">
    <property type="match status" value="1"/>
</dbReference>
<dbReference type="InterPro" id="IPR016193">
    <property type="entry name" value="Cytidine_deaminase-like"/>
</dbReference>
<reference evidence="4 5" key="1">
    <citation type="submission" date="2018-01" db="EMBL/GenBank/DDBJ databases">
        <title>Halomonas endophytica sp. nov., isolated from storage liquid in the stems of Populus euphratica.</title>
        <authorList>
            <person name="Chen C."/>
        </authorList>
    </citation>
    <scope>NUCLEOTIDE SEQUENCE [LARGE SCALE GENOMIC DNA]</scope>
    <source>
        <strain evidence="4 5">MC28</strain>
    </source>
</reference>
<keyword evidence="1 3" id="KW-0963">Cytoplasm</keyword>
<dbReference type="EMBL" id="PNRF01000032">
    <property type="protein sequence ID" value="PMR73913.1"/>
    <property type="molecule type" value="Genomic_DNA"/>
</dbReference>
<comment type="subcellular location">
    <subcellularLocation>
        <location evidence="3">Cytoplasm</location>
    </subcellularLocation>
</comment>
<dbReference type="AlphaFoldDB" id="A0A2N7U0H2"/>
<feature type="active site" description="Cysteine persulfide intermediate" evidence="3">
    <location>
        <position position="111"/>
    </location>
</feature>
<protein>
    <recommendedName>
        <fullName evidence="3">Sulfur carrier protein FdhD</fullName>
    </recommendedName>
</protein>
<dbReference type="OrthoDB" id="3197277at2"/>
<dbReference type="GO" id="GO:0005737">
    <property type="term" value="C:cytoplasm"/>
    <property type="evidence" value="ECO:0007669"/>
    <property type="project" value="UniProtKB-SubCell"/>
</dbReference>
<evidence type="ECO:0000313" key="4">
    <source>
        <dbReference type="EMBL" id="PMR73913.1"/>
    </source>
</evidence>
<dbReference type="Proteomes" id="UP000235803">
    <property type="component" value="Unassembled WGS sequence"/>
</dbReference>
<dbReference type="GO" id="GO:0097163">
    <property type="term" value="F:sulfur carrier activity"/>
    <property type="evidence" value="ECO:0007669"/>
    <property type="project" value="UniProtKB-UniRule"/>
</dbReference>